<dbReference type="AlphaFoldDB" id="A0A1X0I6D6"/>
<dbReference type="InterPro" id="IPR029063">
    <property type="entry name" value="SAM-dependent_MTases_sf"/>
</dbReference>
<dbReference type="EMBL" id="MVIE01000032">
    <property type="protein sequence ID" value="ORB36241.1"/>
    <property type="molecule type" value="Genomic_DNA"/>
</dbReference>
<keyword evidence="1 5" id="KW-0489">Methyltransferase</keyword>
<dbReference type="GO" id="GO:0008168">
    <property type="term" value="F:methyltransferase activity"/>
    <property type="evidence" value="ECO:0007669"/>
    <property type="project" value="UniProtKB-KW"/>
</dbReference>
<organism evidence="5 6">
    <name type="scientific">Mycobacterium paraseoulense</name>
    <dbReference type="NCBI Taxonomy" id="590652"/>
    <lineage>
        <taxon>Bacteria</taxon>
        <taxon>Bacillati</taxon>
        <taxon>Actinomycetota</taxon>
        <taxon>Actinomycetes</taxon>
        <taxon>Mycobacteriales</taxon>
        <taxon>Mycobacteriaceae</taxon>
        <taxon>Mycobacterium</taxon>
    </lineage>
</organism>
<evidence type="ECO:0000256" key="3">
    <source>
        <dbReference type="ARBA" id="ARBA00022691"/>
    </source>
</evidence>
<dbReference type="InterPro" id="IPR041698">
    <property type="entry name" value="Methyltransf_25"/>
</dbReference>
<comment type="caution">
    <text evidence="5">The sequence shown here is derived from an EMBL/GenBank/DDBJ whole genome shotgun (WGS) entry which is preliminary data.</text>
</comment>
<dbReference type="GO" id="GO:0032259">
    <property type="term" value="P:methylation"/>
    <property type="evidence" value="ECO:0007669"/>
    <property type="project" value="UniProtKB-KW"/>
</dbReference>
<dbReference type="RefSeq" id="WP_083173874.1">
    <property type="nucleotide sequence ID" value="NZ_AP022619.1"/>
</dbReference>
<sequence>MALTLNQARRIYDRIGRVQDWQAFYEDATINRLVAQAALAGDQTIFEFGCGTGRLAAQLLGALPPSVNYFGVDISPVMIDLATRRLAAWTERAKVVLVDGSLPLPADDGFADRVVSTFVFDLLDETYARAVLDDLRRILAPNGRLCLASLTYGERPLERAVSRGWSAIWRMAPQVLGGCRPISTTALLAHDWNIEHHSRVHRCGLVMDVVIAAPNTR</sequence>
<dbReference type="Pfam" id="PF13649">
    <property type="entry name" value="Methyltransf_25"/>
    <property type="match status" value="1"/>
</dbReference>
<dbReference type="CDD" id="cd02440">
    <property type="entry name" value="AdoMet_MTases"/>
    <property type="match status" value="1"/>
</dbReference>
<dbReference type="SUPFAM" id="SSF53335">
    <property type="entry name" value="S-adenosyl-L-methionine-dependent methyltransferases"/>
    <property type="match status" value="1"/>
</dbReference>
<proteinExistence type="predicted"/>
<gene>
    <name evidence="5" type="ORF">BST39_21040</name>
</gene>
<keyword evidence="3" id="KW-0949">S-adenosyl-L-methionine</keyword>
<dbReference type="PANTHER" id="PTHR43464">
    <property type="entry name" value="METHYLTRANSFERASE"/>
    <property type="match status" value="1"/>
</dbReference>
<accession>A0A1X0I6D6</accession>
<feature type="domain" description="Methyltransferase" evidence="4">
    <location>
        <begin position="45"/>
        <end position="143"/>
    </location>
</feature>
<dbReference type="OrthoDB" id="9805171at2"/>
<dbReference type="STRING" id="590652.BST39_21040"/>
<reference evidence="5 6" key="1">
    <citation type="submission" date="2017-02" db="EMBL/GenBank/DDBJ databases">
        <title>The new phylogeny of genus Mycobacterium.</title>
        <authorList>
            <person name="Tortoli E."/>
            <person name="Trovato A."/>
            <person name="Cirillo D.M."/>
        </authorList>
    </citation>
    <scope>NUCLEOTIDE SEQUENCE [LARGE SCALE GENOMIC DNA]</scope>
    <source>
        <strain evidence="5 6">DSM 45000</strain>
    </source>
</reference>
<evidence type="ECO:0000313" key="6">
    <source>
        <dbReference type="Proteomes" id="UP000192513"/>
    </source>
</evidence>
<keyword evidence="6" id="KW-1185">Reference proteome</keyword>
<evidence type="ECO:0000259" key="4">
    <source>
        <dbReference type="Pfam" id="PF13649"/>
    </source>
</evidence>
<dbReference type="Proteomes" id="UP000192513">
    <property type="component" value="Unassembled WGS sequence"/>
</dbReference>
<dbReference type="Gene3D" id="3.40.50.150">
    <property type="entry name" value="Vaccinia Virus protein VP39"/>
    <property type="match status" value="1"/>
</dbReference>
<name>A0A1X0I6D6_9MYCO</name>
<keyword evidence="2 5" id="KW-0808">Transferase</keyword>
<protein>
    <submittedName>
        <fullName evidence="5">SAM-dependent methyltransferase</fullName>
    </submittedName>
</protein>
<dbReference type="PANTHER" id="PTHR43464:SF19">
    <property type="entry name" value="UBIQUINONE BIOSYNTHESIS O-METHYLTRANSFERASE, MITOCHONDRIAL"/>
    <property type="match status" value="1"/>
</dbReference>
<evidence type="ECO:0000256" key="2">
    <source>
        <dbReference type="ARBA" id="ARBA00022679"/>
    </source>
</evidence>
<evidence type="ECO:0000313" key="5">
    <source>
        <dbReference type="EMBL" id="ORB36241.1"/>
    </source>
</evidence>
<evidence type="ECO:0000256" key="1">
    <source>
        <dbReference type="ARBA" id="ARBA00022603"/>
    </source>
</evidence>